<evidence type="ECO:0000313" key="7">
    <source>
        <dbReference type="Proteomes" id="UP000234271"/>
    </source>
</evidence>
<proteinExistence type="predicted"/>
<keyword evidence="7" id="KW-1185">Reference proteome</keyword>
<accession>A0A2N9YDF2</accession>
<evidence type="ECO:0000256" key="2">
    <source>
        <dbReference type="ARBA" id="ARBA00023125"/>
    </source>
</evidence>
<dbReference type="Pfam" id="PF00440">
    <property type="entry name" value="TetR_N"/>
    <property type="match status" value="1"/>
</dbReference>
<reference evidence="7" key="1">
    <citation type="submission" date="2016-12" db="EMBL/GenBank/DDBJ databases">
        <title>Complete Genome Sequence of Beggiatoa leptomitiformis D-401.</title>
        <authorList>
            <person name="Fomenkov A."/>
            <person name="Vincze T."/>
            <person name="Grabovich M."/>
            <person name="Anton B.P."/>
            <person name="Dubinina G."/>
            <person name="Orlova M."/>
            <person name="Belousova E."/>
            <person name="Roberts R.J."/>
        </authorList>
    </citation>
    <scope>NUCLEOTIDE SEQUENCE [LARGE SCALE GENOMIC DNA]</scope>
    <source>
        <strain evidence="7">D-401</strain>
    </source>
</reference>
<dbReference type="GO" id="GO:0003677">
    <property type="term" value="F:DNA binding"/>
    <property type="evidence" value="ECO:0007669"/>
    <property type="project" value="UniProtKB-UniRule"/>
</dbReference>
<dbReference type="PROSITE" id="PS50977">
    <property type="entry name" value="HTH_TETR_2"/>
    <property type="match status" value="1"/>
</dbReference>
<dbReference type="SUPFAM" id="SSF46689">
    <property type="entry name" value="Homeodomain-like"/>
    <property type="match status" value="1"/>
</dbReference>
<evidence type="ECO:0000313" key="6">
    <source>
        <dbReference type="EMBL" id="AUI68486.2"/>
    </source>
</evidence>
<dbReference type="InterPro" id="IPR011075">
    <property type="entry name" value="TetR_C"/>
</dbReference>
<dbReference type="Proteomes" id="UP000234271">
    <property type="component" value="Chromosome"/>
</dbReference>
<dbReference type="InterPro" id="IPR001647">
    <property type="entry name" value="HTH_TetR"/>
</dbReference>
<protein>
    <submittedName>
        <fullName evidence="6">TetR family transcriptional regulator</fullName>
    </submittedName>
</protein>
<dbReference type="InterPro" id="IPR009057">
    <property type="entry name" value="Homeodomain-like_sf"/>
</dbReference>
<feature type="domain" description="HTH tetR-type" evidence="5">
    <location>
        <begin position="8"/>
        <end position="68"/>
    </location>
</feature>
<evidence type="ECO:0000256" key="1">
    <source>
        <dbReference type="ARBA" id="ARBA00023015"/>
    </source>
</evidence>
<dbReference type="EMBL" id="CP018889">
    <property type="protein sequence ID" value="AUI68486.2"/>
    <property type="molecule type" value="Genomic_DNA"/>
</dbReference>
<dbReference type="STRING" id="288004.AL038_17190"/>
<gene>
    <name evidence="6" type="ORF">BLE401_07035</name>
</gene>
<dbReference type="InterPro" id="IPR036271">
    <property type="entry name" value="Tet_transcr_reg_TetR-rel_C_sf"/>
</dbReference>
<dbReference type="AlphaFoldDB" id="A0A2N9YDF2"/>
<dbReference type="PANTHER" id="PTHR47506:SF3">
    <property type="entry name" value="HTH-TYPE TRANSCRIPTIONAL REGULATOR LMRA"/>
    <property type="match status" value="1"/>
</dbReference>
<dbReference type="SUPFAM" id="SSF48498">
    <property type="entry name" value="Tetracyclin repressor-like, C-terminal domain"/>
    <property type="match status" value="1"/>
</dbReference>
<keyword evidence="3" id="KW-0804">Transcription</keyword>
<dbReference type="PRINTS" id="PR00455">
    <property type="entry name" value="HTHTETR"/>
</dbReference>
<dbReference type="PANTHER" id="PTHR47506">
    <property type="entry name" value="TRANSCRIPTIONAL REGULATORY PROTEIN"/>
    <property type="match status" value="1"/>
</dbReference>
<evidence type="ECO:0000256" key="3">
    <source>
        <dbReference type="ARBA" id="ARBA00023163"/>
    </source>
</evidence>
<evidence type="ECO:0000259" key="5">
    <source>
        <dbReference type="PROSITE" id="PS50977"/>
    </source>
</evidence>
<dbReference type="Pfam" id="PF16925">
    <property type="entry name" value="TetR_C_13"/>
    <property type="match status" value="1"/>
</dbReference>
<feature type="DNA-binding region" description="H-T-H motif" evidence="4">
    <location>
        <begin position="31"/>
        <end position="50"/>
    </location>
</feature>
<evidence type="ECO:0000256" key="4">
    <source>
        <dbReference type="PROSITE-ProRule" id="PRU00335"/>
    </source>
</evidence>
<dbReference type="Gene3D" id="1.10.357.10">
    <property type="entry name" value="Tetracycline Repressor, domain 2"/>
    <property type="match status" value="1"/>
</dbReference>
<organism evidence="6 7">
    <name type="scientific">Beggiatoa leptomitoformis</name>
    <dbReference type="NCBI Taxonomy" id="288004"/>
    <lineage>
        <taxon>Bacteria</taxon>
        <taxon>Pseudomonadati</taxon>
        <taxon>Pseudomonadota</taxon>
        <taxon>Gammaproteobacteria</taxon>
        <taxon>Thiotrichales</taxon>
        <taxon>Thiotrichaceae</taxon>
        <taxon>Beggiatoa</taxon>
    </lineage>
</organism>
<sequence>MSDMKNTSNTRDKLLTVAFETFYTNGYSATGLNTILDIAGVQKGSLYHFFSSKKELALAVINEKIAERFAERYTAIVISEQPLHTLFTFISNPANFDLKRGCPLGKLVQELAGLDDDFRTALAKAYISYEGYIEQALLKAMAIGELKQGDAKKLATFIVSVIGGAIQRAKLSDNEELFIDSIELLKKYISHLD</sequence>
<keyword evidence="2 4" id="KW-0238">DNA-binding</keyword>
<name>A0A2N9YDF2_9GAMM</name>
<keyword evidence="1" id="KW-0805">Transcription regulation</keyword>